<name>A0A1Y2A1T9_9PLEO</name>
<protein>
    <submittedName>
        <fullName evidence="2">Uncharacterized protein</fullName>
    </submittedName>
</protein>
<accession>A0A1Y2A1T9</accession>
<feature type="region of interest" description="Disordered" evidence="1">
    <location>
        <begin position="40"/>
        <end position="66"/>
    </location>
</feature>
<feature type="region of interest" description="Disordered" evidence="1">
    <location>
        <begin position="1"/>
        <end position="21"/>
    </location>
</feature>
<evidence type="ECO:0000313" key="2">
    <source>
        <dbReference type="EMBL" id="ORY16370.1"/>
    </source>
</evidence>
<proteinExistence type="predicted"/>
<keyword evidence="3" id="KW-1185">Reference proteome</keyword>
<dbReference type="OrthoDB" id="3712212at2759"/>
<dbReference type="EMBL" id="MCFA01000018">
    <property type="protein sequence ID" value="ORY16370.1"/>
    <property type="molecule type" value="Genomic_DNA"/>
</dbReference>
<gene>
    <name evidence="2" type="ORF">BCR34DRAFT_476321</name>
</gene>
<organism evidence="2 3">
    <name type="scientific">Clohesyomyces aquaticus</name>
    <dbReference type="NCBI Taxonomy" id="1231657"/>
    <lineage>
        <taxon>Eukaryota</taxon>
        <taxon>Fungi</taxon>
        <taxon>Dikarya</taxon>
        <taxon>Ascomycota</taxon>
        <taxon>Pezizomycotina</taxon>
        <taxon>Dothideomycetes</taxon>
        <taxon>Pleosporomycetidae</taxon>
        <taxon>Pleosporales</taxon>
        <taxon>Lindgomycetaceae</taxon>
        <taxon>Clohesyomyces</taxon>
    </lineage>
</organism>
<dbReference type="Proteomes" id="UP000193144">
    <property type="component" value="Unassembled WGS sequence"/>
</dbReference>
<evidence type="ECO:0000256" key="1">
    <source>
        <dbReference type="SAM" id="MobiDB-lite"/>
    </source>
</evidence>
<evidence type="ECO:0000313" key="3">
    <source>
        <dbReference type="Proteomes" id="UP000193144"/>
    </source>
</evidence>
<reference evidence="2 3" key="1">
    <citation type="submission" date="2016-07" db="EMBL/GenBank/DDBJ databases">
        <title>Pervasive Adenine N6-methylation of Active Genes in Fungi.</title>
        <authorList>
            <consortium name="DOE Joint Genome Institute"/>
            <person name="Mondo S.J."/>
            <person name="Dannebaum R.O."/>
            <person name="Kuo R.C."/>
            <person name="Labutti K."/>
            <person name="Haridas S."/>
            <person name="Kuo A."/>
            <person name="Salamov A."/>
            <person name="Ahrendt S.R."/>
            <person name="Lipzen A."/>
            <person name="Sullivan W."/>
            <person name="Andreopoulos W.B."/>
            <person name="Clum A."/>
            <person name="Lindquist E."/>
            <person name="Daum C."/>
            <person name="Ramamoorthy G.K."/>
            <person name="Gryganskyi A."/>
            <person name="Culley D."/>
            <person name="Magnuson J.K."/>
            <person name="James T.Y."/>
            <person name="O'Malley M.A."/>
            <person name="Stajich J.E."/>
            <person name="Spatafora J.W."/>
            <person name="Visel A."/>
            <person name="Grigoriev I.V."/>
        </authorList>
    </citation>
    <scope>NUCLEOTIDE SEQUENCE [LARGE SCALE GENOMIC DNA]</scope>
    <source>
        <strain evidence="2 3">CBS 115471</strain>
    </source>
</reference>
<sequence length="280" mass="31703">MDFSNEIFSPPQPDSTLSGDTMDHAHMVMACRFGWTASPSPHGQISHGPPNTHLNAPVTPFSNPSSGLKSNRFSPCRGRLYHQLTCSHRIRTDIVEECGPNCLEPLETTSNPPFICHECIENEAYRVWNEREAQLRALYPEIAHMTKEQYDHWYAEYRQLEALHANERATYELDLRTKTRPSNMCSAIEMSKEEMQFTAELDSLSLSLVSTYDSATKTIQPRSNRTSLPGDASEQLHWGLNSLDLDRGSCGIEYATTQASNGARNSIRNIGENELWRKPR</sequence>
<comment type="caution">
    <text evidence="2">The sequence shown here is derived from an EMBL/GenBank/DDBJ whole genome shotgun (WGS) entry which is preliminary data.</text>
</comment>
<dbReference type="AlphaFoldDB" id="A0A1Y2A1T9"/>